<evidence type="ECO:0000259" key="2">
    <source>
        <dbReference type="PROSITE" id="PS51742"/>
    </source>
</evidence>
<dbReference type="Proteomes" id="UP000007015">
    <property type="component" value="Chromosome 9"/>
</dbReference>
<evidence type="ECO:0000313" key="4">
    <source>
        <dbReference type="Proteomes" id="UP000007015"/>
    </source>
</evidence>
<gene>
    <name evidence="3" type="ORF">OsI_31079</name>
</gene>
<dbReference type="Pfam" id="PF03479">
    <property type="entry name" value="PCC"/>
    <property type="match status" value="1"/>
</dbReference>
<accession>B8BEW3</accession>
<protein>
    <recommendedName>
        <fullName evidence="2">PPC domain-containing protein</fullName>
    </recommendedName>
</protein>
<dbReference type="EMBL" id="CM000134">
    <property type="protein sequence ID" value="EEC84455.1"/>
    <property type="molecule type" value="Genomic_DNA"/>
</dbReference>
<dbReference type="HOGENOM" id="CLU_1055201_0_0_1"/>
<dbReference type="InterPro" id="IPR005175">
    <property type="entry name" value="PPC_dom"/>
</dbReference>
<dbReference type="Gene3D" id="3.30.1330.80">
    <property type="entry name" value="Hypothetical protein, similar to alpha- acetolactate decarboxylase, domain 2"/>
    <property type="match status" value="1"/>
</dbReference>
<reference evidence="3 4" key="1">
    <citation type="journal article" date="2005" name="PLoS Biol.">
        <title>The genomes of Oryza sativa: a history of duplications.</title>
        <authorList>
            <person name="Yu J."/>
            <person name="Wang J."/>
            <person name="Lin W."/>
            <person name="Li S."/>
            <person name="Li H."/>
            <person name="Zhou J."/>
            <person name="Ni P."/>
            <person name="Dong W."/>
            <person name="Hu S."/>
            <person name="Zeng C."/>
            <person name="Zhang J."/>
            <person name="Zhang Y."/>
            <person name="Li R."/>
            <person name="Xu Z."/>
            <person name="Li S."/>
            <person name="Li X."/>
            <person name="Zheng H."/>
            <person name="Cong L."/>
            <person name="Lin L."/>
            <person name="Yin J."/>
            <person name="Geng J."/>
            <person name="Li G."/>
            <person name="Shi J."/>
            <person name="Liu J."/>
            <person name="Lv H."/>
            <person name="Li J."/>
            <person name="Wang J."/>
            <person name="Deng Y."/>
            <person name="Ran L."/>
            <person name="Shi X."/>
            <person name="Wang X."/>
            <person name="Wu Q."/>
            <person name="Li C."/>
            <person name="Ren X."/>
            <person name="Wang J."/>
            <person name="Wang X."/>
            <person name="Li D."/>
            <person name="Liu D."/>
            <person name="Zhang X."/>
            <person name="Ji Z."/>
            <person name="Zhao W."/>
            <person name="Sun Y."/>
            <person name="Zhang Z."/>
            <person name="Bao J."/>
            <person name="Han Y."/>
            <person name="Dong L."/>
            <person name="Ji J."/>
            <person name="Chen P."/>
            <person name="Wu S."/>
            <person name="Liu J."/>
            <person name="Xiao Y."/>
            <person name="Bu D."/>
            <person name="Tan J."/>
            <person name="Yang L."/>
            <person name="Ye C."/>
            <person name="Zhang J."/>
            <person name="Xu J."/>
            <person name="Zhou Y."/>
            <person name="Yu Y."/>
            <person name="Zhang B."/>
            <person name="Zhuang S."/>
            <person name="Wei H."/>
            <person name="Liu B."/>
            <person name="Lei M."/>
            <person name="Yu H."/>
            <person name="Li Y."/>
            <person name="Xu H."/>
            <person name="Wei S."/>
            <person name="He X."/>
            <person name="Fang L."/>
            <person name="Zhang Z."/>
            <person name="Zhang Y."/>
            <person name="Huang X."/>
            <person name="Su Z."/>
            <person name="Tong W."/>
            <person name="Li J."/>
            <person name="Tong Z."/>
            <person name="Li S."/>
            <person name="Ye J."/>
            <person name="Wang L."/>
            <person name="Fang L."/>
            <person name="Lei T."/>
            <person name="Chen C."/>
            <person name="Chen H."/>
            <person name="Xu Z."/>
            <person name="Li H."/>
            <person name="Huang H."/>
            <person name="Zhang F."/>
            <person name="Xu H."/>
            <person name="Li N."/>
            <person name="Zhao C."/>
            <person name="Li S."/>
            <person name="Dong L."/>
            <person name="Huang Y."/>
            <person name="Li L."/>
            <person name="Xi Y."/>
            <person name="Qi Q."/>
            <person name="Li W."/>
            <person name="Zhang B."/>
            <person name="Hu W."/>
            <person name="Zhang Y."/>
            <person name="Tian X."/>
            <person name="Jiao Y."/>
            <person name="Liang X."/>
            <person name="Jin J."/>
            <person name="Gao L."/>
            <person name="Zheng W."/>
            <person name="Hao B."/>
            <person name="Liu S."/>
            <person name="Wang W."/>
            <person name="Yuan L."/>
            <person name="Cao M."/>
            <person name="McDermott J."/>
            <person name="Samudrala R."/>
            <person name="Wang J."/>
            <person name="Wong G.K."/>
            <person name="Yang H."/>
        </authorList>
    </citation>
    <scope>NUCLEOTIDE SEQUENCE [LARGE SCALE GENOMIC DNA]</scope>
    <source>
        <strain evidence="4">cv. 93-11</strain>
    </source>
</reference>
<dbReference type="InterPro" id="IPR014476">
    <property type="entry name" value="AHL15-29"/>
</dbReference>
<organism evidence="3 4">
    <name type="scientific">Oryza sativa subsp. indica</name>
    <name type="common">Rice</name>
    <dbReference type="NCBI Taxonomy" id="39946"/>
    <lineage>
        <taxon>Eukaryota</taxon>
        <taxon>Viridiplantae</taxon>
        <taxon>Streptophyta</taxon>
        <taxon>Embryophyta</taxon>
        <taxon>Tracheophyta</taxon>
        <taxon>Spermatophyta</taxon>
        <taxon>Magnoliopsida</taxon>
        <taxon>Liliopsida</taxon>
        <taxon>Poales</taxon>
        <taxon>Poaceae</taxon>
        <taxon>BOP clade</taxon>
        <taxon>Oryzoideae</taxon>
        <taxon>Oryzeae</taxon>
        <taxon>Oryzinae</taxon>
        <taxon>Oryza</taxon>
        <taxon>Oryza sativa</taxon>
    </lineage>
</organism>
<dbReference type="OMA" id="ENYEIAC"/>
<evidence type="ECO:0000313" key="3">
    <source>
        <dbReference type="EMBL" id="EEC84455.1"/>
    </source>
</evidence>
<dbReference type="STRING" id="39946.B8BEW3"/>
<feature type="compositionally biased region" description="Basic and acidic residues" evidence="1">
    <location>
        <begin position="1"/>
        <end position="18"/>
    </location>
</feature>
<name>B8BEW3_ORYSI</name>
<feature type="domain" description="PPC" evidence="2">
    <location>
        <begin position="95"/>
        <end position="235"/>
    </location>
</feature>
<dbReference type="PANTHER" id="PTHR31100:SF14">
    <property type="entry name" value="AT-HOOK MOTIF NUCLEAR-LOCALIZED PROTEIN 15"/>
    <property type="match status" value="1"/>
</dbReference>
<dbReference type="PROSITE" id="PS51742">
    <property type="entry name" value="PPC"/>
    <property type="match status" value="1"/>
</dbReference>
<dbReference type="GO" id="GO:0005634">
    <property type="term" value="C:nucleus"/>
    <property type="evidence" value="ECO:0007669"/>
    <property type="project" value="TreeGrafter"/>
</dbReference>
<evidence type="ECO:0000256" key="1">
    <source>
        <dbReference type="SAM" id="MobiDB-lite"/>
    </source>
</evidence>
<dbReference type="GO" id="GO:0003700">
    <property type="term" value="F:DNA-binding transcription factor activity"/>
    <property type="evidence" value="ECO:0007669"/>
    <property type="project" value="TreeGrafter"/>
</dbReference>
<dbReference type="AlphaFoldDB" id="B8BEW3"/>
<dbReference type="Gramene" id="BGIOSGA030612-TA">
    <property type="protein sequence ID" value="BGIOSGA030612-PA"/>
    <property type="gene ID" value="BGIOSGA030612"/>
</dbReference>
<sequence length="264" mass="27292">MDWSAARKGDADLGKDQDGSGAVQSSPSSGSSGGDGESSPERLSVSPVKLTTRSKKKGKRHSSPPSSDPAKLSSPEKLTMRSKKKLKSVTELEDPDALRSHVLEIAGGEDIIEAVAAFARRCQRKVCVLSGSGVVANPTLRQPGEPRSIVALHGRFEILSLSGAFVPASSPMDDSTWLTIFLAGGQGQVVGGGAVGALRASGPVMVIAAILSTASAGEPIAIGDDEPGEGSAAMRQADTPDFKTMYENYEIACQMRSPVGITGN</sequence>
<feature type="compositionally biased region" description="Basic residues" evidence="1">
    <location>
        <begin position="52"/>
        <end position="62"/>
    </location>
</feature>
<feature type="compositionally biased region" description="Low complexity" evidence="1">
    <location>
        <begin position="19"/>
        <end position="30"/>
    </location>
</feature>
<keyword evidence="4" id="KW-1185">Reference proteome</keyword>
<feature type="region of interest" description="Disordered" evidence="1">
    <location>
        <begin position="1"/>
        <end position="93"/>
    </location>
</feature>
<dbReference type="SUPFAM" id="SSF117856">
    <property type="entry name" value="AF0104/ALDC/Ptd012-like"/>
    <property type="match status" value="1"/>
</dbReference>
<dbReference type="CDD" id="cd11378">
    <property type="entry name" value="DUF296"/>
    <property type="match status" value="1"/>
</dbReference>
<dbReference type="GO" id="GO:0003680">
    <property type="term" value="F:minor groove of adenine-thymine-rich DNA binding"/>
    <property type="evidence" value="ECO:0007669"/>
    <property type="project" value="InterPro"/>
</dbReference>
<dbReference type="PANTHER" id="PTHR31100">
    <property type="entry name" value="AT-HOOK MOTIF NUCLEAR-LOCALIZED PROTEIN 15"/>
    <property type="match status" value="1"/>
</dbReference>
<proteinExistence type="predicted"/>